<dbReference type="Gene3D" id="3.40.50.300">
    <property type="entry name" value="P-loop containing nucleotide triphosphate hydrolases"/>
    <property type="match status" value="2"/>
</dbReference>
<keyword evidence="2" id="KW-0378">Hydrolase</keyword>
<keyword evidence="6" id="KW-0347">Helicase</keyword>
<evidence type="ECO:0000256" key="4">
    <source>
        <dbReference type="ARBA" id="ARBA00038058"/>
    </source>
</evidence>
<dbReference type="Pfam" id="PF13307">
    <property type="entry name" value="Helicase_C_2"/>
    <property type="match status" value="1"/>
</dbReference>
<evidence type="ECO:0000256" key="3">
    <source>
        <dbReference type="ARBA" id="ARBA00022840"/>
    </source>
</evidence>
<dbReference type="AlphaFoldDB" id="A0A0K2JNG0"/>
<evidence type="ECO:0000256" key="1">
    <source>
        <dbReference type="ARBA" id="ARBA00022741"/>
    </source>
</evidence>
<dbReference type="InterPro" id="IPR011545">
    <property type="entry name" value="DEAD/DEAH_box_helicase_dom"/>
</dbReference>
<dbReference type="InterPro" id="IPR006555">
    <property type="entry name" value="ATP-dep_Helicase_C"/>
</dbReference>
<dbReference type="PANTHER" id="PTHR11472">
    <property type="entry name" value="DNA REPAIR DEAD HELICASE RAD3/XP-D SUBFAMILY MEMBER"/>
    <property type="match status" value="1"/>
</dbReference>
<dbReference type="GO" id="GO:0006139">
    <property type="term" value="P:nucleobase-containing compound metabolic process"/>
    <property type="evidence" value="ECO:0007669"/>
    <property type="project" value="InterPro"/>
</dbReference>
<dbReference type="InterPro" id="IPR045028">
    <property type="entry name" value="DinG/Rad3-like"/>
</dbReference>
<protein>
    <submittedName>
        <fullName evidence="6">Ding family ATP-dependent helicase</fullName>
    </submittedName>
</protein>
<proteinExistence type="inferred from homology"/>
<organism evidence="6">
    <name type="scientific">Mammaliicoccus stepanovicii</name>
    <dbReference type="NCBI Taxonomy" id="643214"/>
    <lineage>
        <taxon>Bacteria</taxon>
        <taxon>Bacillati</taxon>
        <taxon>Bacillota</taxon>
        <taxon>Bacilli</taxon>
        <taxon>Bacillales</taxon>
        <taxon>Staphylococcaceae</taxon>
        <taxon>Mammaliicoccus</taxon>
    </lineage>
</organism>
<reference evidence="6" key="1">
    <citation type="journal article" date="2016" name="PLoS ONE">
        <title>A Look into the Melting Pot: The mecC-Harboring Region Is a Recombination Hot Spot in Staphylococcus stepanovicii.</title>
        <authorList>
            <person name="Semmler T."/>
            <person name="Harrison E.M."/>
            <person name="Lubke-Becker A."/>
            <person name="Ulrich R.G."/>
            <person name="Wieler L.H."/>
            <person name="Guenther S."/>
            <person name="Stamm I."/>
            <person name="Hanssen A.M."/>
            <person name="Holmes M.A."/>
            <person name="Vincze S."/>
            <person name="Walther B."/>
        </authorList>
    </citation>
    <scope>NUCLEOTIDE SEQUENCE</scope>
    <source>
        <strain evidence="6">IMT28705</strain>
    </source>
</reference>
<dbReference type="SMART" id="SM00491">
    <property type="entry name" value="HELICc2"/>
    <property type="match status" value="1"/>
</dbReference>
<gene>
    <name evidence="6" type="primary">dinG</name>
</gene>
<accession>A0A0K2JNG0</accession>
<dbReference type="EMBL" id="KR732654">
    <property type="protein sequence ID" value="ALB00635.1"/>
    <property type="molecule type" value="Genomic_DNA"/>
</dbReference>
<dbReference type="GO" id="GO:0005524">
    <property type="term" value="F:ATP binding"/>
    <property type="evidence" value="ECO:0007669"/>
    <property type="project" value="UniProtKB-KW"/>
</dbReference>
<dbReference type="InterPro" id="IPR027417">
    <property type="entry name" value="P-loop_NTPase"/>
</dbReference>
<dbReference type="GO" id="GO:0003678">
    <property type="term" value="F:DNA helicase activity"/>
    <property type="evidence" value="ECO:0007669"/>
    <property type="project" value="TreeGrafter"/>
</dbReference>
<dbReference type="GO" id="GO:0016818">
    <property type="term" value="F:hydrolase activity, acting on acid anhydrides, in phosphorus-containing anhydrides"/>
    <property type="evidence" value="ECO:0007669"/>
    <property type="project" value="InterPro"/>
</dbReference>
<evidence type="ECO:0000256" key="2">
    <source>
        <dbReference type="ARBA" id="ARBA00022801"/>
    </source>
</evidence>
<evidence type="ECO:0000313" key="6">
    <source>
        <dbReference type="EMBL" id="ALB00635.1"/>
    </source>
</evidence>
<keyword evidence="1" id="KW-0547">Nucleotide-binding</keyword>
<sequence>MNYQRIYQEIDKAIQNMSNMGMETREGQENLMYSVCEAFEKDENVIVEAQVGIGKSFGYLIPGVIISMATKKPLIVASSTIQLTEQLSSDIKEVENILNLDIDCIVGKGVTNYPCFRKIHDNLKSEKLNIALDIANRGLTKQEVNNLPVDWDDISTDRCIYEKCVHSQDCSFLKMRNKMVKGNNHIRLKGSKPKVIIVNQNLLLQHYKNKKTGKKGIIYENPCMIIIDEVHNLEENQRAAYTTSIKSSYCISTLKRAMNKVNGNKHDFECVSELKSWFNSQLTYIKSHNMYESNQVINSGRIKINKSNIINLDKLIENLEELKSILELKSLDTFIRKQKVNDNELDEIENIIKALEIIATNDDDYVIWSEMLSNNQIRISYCPSNPSKILNKTLFNGDNIVACFSATITSDSSEMEGYNYIIESIGFNGYHENVEKNEFPYDESRLYIPSQLPNHNKRDNEYYKEIAKHIYNVSIHNSGGTMVLFTAKEDILFVSNELKKLNIQKCLYLDDGEVSQNEIIQNFKKTHGIILGTGVFWEGIDLKEKELTSLIIVRLPFPVPDPVIQRKIELLGDSQQVLVPEMIMKFKQGTGRLIRTSKDRGLLTILDSRMNNKNYRYRESILNSIPIKNKIDDSDVMNFLTSL</sequence>
<dbReference type="PROSITE" id="PS51193">
    <property type="entry name" value="HELICASE_ATP_BIND_2"/>
    <property type="match status" value="1"/>
</dbReference>
<dbReference type="Pfam" id="PF00270">
    <property type="entry name" value="DEAD"/>
    <property type="match status" value="1"/>
</dbReference>
<dbReference type="PANTHER" id="PTHR11472:SF34">
    <property type="entry name" value="REGULATOR OF TELOMERE ELONGATION HELICASE 1"/>
    <property type="match status" value="1"/>
</dbReference>
<dbReference type="GO" id="GO:0003676">
    <property type="term" value="F:nucleic acid binding"/>
    <property type="evidence" value="ECO:0007669"/>
    <property type="project" value="InterPro"/>
</dbReference>
<comment type="similarity">
    <text evidence="4">Belongs to the helicase family. DinG subfamily.</text>
</comment>
<dbReference type="SUPFAM" id="SSF52540">
    <property type="entry name" value="P-loop containing nucleoside triphosphate hydrolases"/>
    <property type="match status" value="1"/>
</dbReference>
<feature type="domain" description="Helicase ATP-binding" evidence="5">
    <location>
        <begin position="14"/>
        <end position="278"/>
    </location>
</feature>
<dbReference type="InterPro" id="IPR014013">
    <property type="entry name" value="Helic_SF1/SF2_ATP-bd_DinG/Rad3"/>
</dbReference>
<name>A0A0K2JNG0_9STAP</name>
<evidence type="ECO:0000259" key="5">
    <source>
        <dbReference type="PROSITE" id="PS51193"/>
    </source>
</evidence>
<keyword evidence="3" id="KW-0067">ATP-binding</keyword>